<dbReference type="Proteomes" id="UP000799755">
    <property type="component" value="Unassembled WGS sequence"/>
</dbReference>
<accession>A0ACB6QCT6</accession>
<organism evidence="1 2">
    <name type="scientific">Lindgomyces ingoldianus</name>
    <dbReference type="NCBI Taxonomy" id="673940"/>
    <lineage>
        <taxon>Eukaryota</taxon>
        <taxon>Fungi</taxon>
        <taxon>Dikarya</taxon>
        <taxon>Ascomycota</taxon>
        <taxon>Pezizomycotina</taxon>
        <taxon>Dothideomycetes</taxon>
        <taxon>Pleosporomycetidae</taxon>
        <taxon>Pleosporales</taxon>
        <taxon>Lindgomycetaceae</taxon>
        <taxon>Lindgomyces</taxon>
    </lineage>
</organism>
<keyword evidence="2" id="KW-1185">Reference proteome</keyword>
<evidence type="ECO:0000313" key="1">
    <source>
        <dbReference type="EMBL" id="KAF2464423.1"/>
    </source>
</evidence>
<protein>
    <submittedName>
        <fullName evidence="1">Multidrug resistance protein fnx1</fullName>
    </submittedName>
</protein>
<evidence type="ECO:0000313" key="2">
    <source>
        <dbReference type="Proteomes" id="UP000799755"/>
    </source>
</evidence>
<dbReference type="EMBL" id="MU003537">
    <property type="protein sequence ID" value="KAF2464423.1"/>
    <property type="molecule type" value="Genomic_DNA"/>
</dbReference>
<gene>
    <name evidence="1" type="ORF">BDR25DRAFT_381267</name>
</gene>
<proteinExistence type="predicted"/>
<comment type="caution">
    <text evidence="1">The sequence shown here is derived from an EMBL/GenBank/DDBJ whole genome shotgun (WGS) entry which is preliminary data.</text>
</comment>
<reference evidence="1" key="1">
    <citation type="journal article" date="2020" name="Stud. Mycol.">
        <title>101 Dothideomycetes genomes: a test case for predicting lifestyles and emergence of pathogens.</title>
        <authorList>
            <person name="Haridas S."/>
            <person name="Albert R."/>
            <person name="Binder M."/>
            <person name="Bloem J."/>
            <person name="Labutti K."/>
            <person name="Salamov A."/>
            <person name="Andreopoulos B."/>
            <person name="Baker S."/>
            <person name="Barry K."/>
            <person name="Bills G."/>
            <person name="Bluhm B."/>
            <person name="Cannon C."/>
            <person name="Castanera R."/>
            <person name="Culley D."/>
            <person name="Daum C."/>
            <person name="Ezra D."/>
            <person name="Gonzalez J."/>
            <person name="Henrissat B."/>
            <person name="Kuo A."/>
            <person name="Liang C."/>
            <person name="Lipzen A."/>
            <person name="Lutzoni F."/>
            <person name="Magnuson J."/>
            <person name="Mondo S."/>
            <person name="Nolan M."/>
            <person name="Ohm R."/>
            <person name="Pangilinan J."/>
            <person name="Park H.-J."/>
            <person name="Ramirez L."/>
            <person name="Alfaro M."/>
            <person name="Sun H."/>
            <person name="Tritt A."/>
            <person name="Yoshinaga Y."/>
            <person name="Zwiers L.-H."/>
            <person name="Turgeon B."/>
            <person name="Goodwin S."/>
            <person name="Spatafora J."/>
            <person name="Crous P."/>
            <person name="Grigoriev I."/>
        </authorList>
    </citation>
    <scope>NUCLEOTIDE SEQUENCE</scope>
    <source>
        <strain evidence="1">ATCC 200398</strain>
    </source>
</reference>
<sequence>MLLGVVDQILNCLVRLCLSIFLANFEITIVSTSLVSITNDLKSFGSSSWAVTAYLITYTSFMIIWAKLSDIFGRKPMISLAIFIFLVFSGGCGAVQTMAQLIVCRAFQGLGGSGAYSLTLVILFEMVPPARYPIYTVLVTIIFAFSLLMGPIFGGLINVHTKWIWVFLLNVPSGAIALILLLITMPSNFPCESGSPRRMSYSMHHIDFLGAALLLAAVALCVAGLEEASTLAAWTSRTVLAPLVISAPLVIAFFTYEWLVTKREGRDQAEGRDNTQPIFPWRFCRSRVIMGIIINSFLVGVPFTTLVVQIPLRFQVVNNFTPLQAGLRLIPFSFACPTGASLVAILASKRRLPPLYLMFASATFQTIGLVLLSTLHPGNPDWKGQYGIQVITGLGVGLAMGVTTLMMPFAIEARDLAIGTAAVAQFRLLGGAIGIAIVTAVMNSWLRGEFRGILTLGEVQGIFKTTHVIENLPVELQKEVRKLIVRGFNLQIRILLGFAGAQFLVAAGMWTREPILLA</sequence>
<name>A0ACB6QCT6_9PLEO</name>